<dbReference type="AlphaFoldDB" id="A0A9X9BWY3"/>
<proteinExistence type="predicted"/>
<reference evidence="1 2" key="1">
    <citation type="submission" date="2019-06" db="EMBL/GenBank/DDBJ databases">
        <title>Pseudomonas bimorpha sp. nov. isolated from bovine raw milk and skim milk concentrate.</title>
        <authorList>
            <person name="Hofmann K."/>
            <person name="Huptas C."/>
            <person name="Doll E."/>
            <person name="Scherer S."/>
            <person name="Wenning M."/>
        </authorList>
    </citation>
    <scope>NUCLEOTIDE SEQUENCE [LARGE SCALE GENOMIC DNA]</scope>
    <source>
        <strain evidence="1 2">DSM 13124</strain>
    </source>
</reference>
<dbReference type="EMBL" id="VFEQ01000003">
    <property type="protein sequence ID" value="TWR61793.1"/>
    <property type="molecule type" value="Genomic_DNA"/>
</dbReference>
<gene>
    <name evidence="1" type="ORF">FIV41_07210</name>
</gene>
<protein>
    <submittedName>
        <fullName evidence="1">Uncharacterized protein</fullName>
    </submittedName>
</protein>
<evidence type="ECO:0000313" key="2">
    <source>
        <dbReference type="Proteomes" id="UP000316123"/>
    </source>
</evidence>
<dbReference type="OrthoDB" id="9156882at2"/>
<sequence length="95" mass="10791">MGPDDVDILACLLIDDGGGPFVETILWLDEGLNRLIAVRREDEVSTEWARDAWATHISKSGVKIYSLYDEDFSITISLDDFERALRGWKDFLLSL</sequence>
<comment type="caution">
    <text evidence="1">The sequence shown here is derived from an EMBL/GenBank/DDBJ whole genome shotgun (WGS) entry which is preliminary data.</text>
</comment>
<organism evidence="1 2">
    <name type="scientific">Pseudomonas marginalis</name>
    <name type="common">Pseudomonas panacis</name>
    <dbReference type="NCBI Taxonomy" id="298"/>
    <lineage>
        <taxon>Bacteria</taxon>
        <taxon>Pseudomonadati</taxon>
        <taxon>Pseudomonadota</taxon>
        <taxon>Gammaproteobacteria</taxon>
        <taxon>Pseudomonadales</taxon>
        <taxon>Pseudomonadaceae</taxon>
        <taxon>Pseudomonas</taxon>
    </lineage>
</organism>
<dbReference type="Proteomes" id="UP000316123">
    <property type="component" value="Unassembled WGS sequence"/>
</dbReference>
<accession>A0A9X9BWY3</accession>
<name>A0A9X9BWY3_PSEMA</name>
<evidence type="ECO:0000313" key="1">
    <source>
        <dbReference type="EMBL" id="TWR61793.1"/>
    </source>
</evidence>